<sequence length="175" mass="20428">MNIHQSDAKKIEEIATFTKQVLEKIASLKSLENRNLLDPFVTYTFYKRIYESMQYANFGRFTVASEYVLHHFELLCQEQMIEGKQVKQVTFPESYYRESVLETYYLLNEGVTGMHVVQTILDAPFDGSIQRPISNIYRTFERIEVGFVAIIKGDLKLADFYLTDTKEILNELTLV</sequence>
<dbReference type="Proteomes" id="UP000245938">
    <property type="component" value="Unassembled WGS sequence"/>
</dbReference>
<evidence type="ECO:0000313" key="2">
    <source>
        <dbReference type="Proteomes" id="UP000245938"/>
    </source>
</evidence>
<protein>
    <submittedName>
        <fullName evidence="1">Uncharacterized protein</fullName>
    </submittedName>
</protein>
<evidence type="ECO:0000313" key="1">
    <source>
        <dbReference type="EMBL" id="PWI23721.1"/>
    </source>
</evidence>
<name>A0A2U3AGY6_9BACL</name>
<organism evidence="1 2">
    <name type="scientific">Kurthia sibirica</name>
    <dbReference type="NCBI Taxonomy" id="202750"/>
    <lineage>
        <taxon>Bacteria</taxon>
        <taxon>Bacillati</taxon>
        <taxon>Bacillota</taxon>
        <taxon>Bacilli</taxon>
        <taxon>Bacillales</taxon>
        <taxon>Caryophanaceae</taxon>
        <taxon>Kurthia</taxon>
    </lineage>
</organism>
<keyword evidence="2" id="KW-1185">Reference proteome</keyword>
<dbReference type="RefSeq" id="WP_109307324.1">
    <property type="nucleotide sequence ID" value="NZ_BJUF01000073.1"/>
</dbReference>
<proteinExistence type="predicted"/>
<accession>A0A2U3AGY6</accession>
<dbReference type="AlphaFoldDB" id="A0A2U3AGY6"/>
<comment type="caution">
    <text evidence="1">The sequence shown here is derived from an EMBL/GenBank/DDBJ whole genome shotgun (WGS) entry which is preliminary data.</text>
</comment>
<dbReference type="EMBL" id="QFVR01000031">
    <property type="protein sequence ID" value="PWI23721.1"/>
    <property type="molecule type" value="Genomic_DNA"/>
</dbReference>
<reference evidence="1 2" key="1">
    <citation type="submission" date="2018-05" db="EMBL/GenBank/DDBJ databases">
        <title>Kurthia sibirica genome sequence.</title>
        <authorList>
            <person name="Maclea K.S."/>
            <person name="Goen A.E."/>
        </authorList>
    </citation>
    <scope>NUCLEOTIDE SEQUENCE [LARGE SCALE GENOMIC DNA]</scope>
    <source>
        <strain evidence="1 2">ATCC 49154</strain>
    </source>
</reference>
<gene>
    <name evidence="1" type="ORF">DEX24_15620</name>
</gene>